<dbReference type="Pfam" id="PF01764">
    <property type="entry name" value="Lipase_3"/>
    <property type="match status" value="1"/>
</dbReference>
<comment type="subcellular location">
    <subcellularLocation>
        <location evidence="1">Plastid</location>
        <location evidence="1">Chloroplast</location>
    </subcellularLocation>
</comment>
<dbReference type="AlphaFoldDB" id="A0A8X7URJ6"/>
<evidence type="ECO:0000256" key="5">
    <source>
        <dbReference type="ARBA" id="ARBA00022801"/>
    </source>
</evidence>
<evidence type="ECO:0000256" key="4">
    <source>
        <dbReference type="ARBA" id="ARBA00022640"/>
    </source>
</evidence>
<evidence type="ECO:0000313" key="10">
    <source>
        <dbReference type="EMBL" id="KAG2285876.1"/>
    </source>
</evidence>
<keyword evidence="11" id="KW-1185">Reference proteome</keyword>
<evidence type="ECO:0000256" key="1">
    <source>
        <dbReference type="ARBA" id="ARBA00004229"/>
    </source>
</evidence>
<comment type="caution">
    <text evidence="10">The sequence shown here is derived from an EMBL/GenBank/DDBJ whole genome shotgun (WGS) entry which is preliminary data.</text>
</comment>
<evidence type="ECO:0000313" key="11">
    <source>
        <dbReference type="Proteomes" id="UP000886595"/>
    </source>
</evidence>
<dbReference type="Gene3D" id="3.40.50.1820">
    <property type="entry name" value="alpha/beta hydrolase"/>
    <property type="match status" value="2"/>
</dbReference>
<dbReference type="CDD" id="cd00519">
    <property type="entry name" value="Lipase_3"/>
    <property type="match status" value="1"/>
</dbReference>
<dbReference type="InterPro" id="IPR002921">
    <property type="entry name" value="Fungal_lipase-type"/>
</dbReference>
<evidence type="ECO:0000256" key="8">
    <source>
        <dbReference type="ARBA" id="ARBA00023098"/>
    </source>
</evidence>
<organism evidence="10 11">
    <name type="scientific">Brassica carinata</name>
    <name type="common">Ethiopian mustard</name>
    <name type="synonym">Abyssinian cabbage</name>
    <dbReference type="NCBI Taxonomy" id="52824"/>
    <lineage>
        <taxon>Eukaryota</taxon>
        <taxon>Viridiplantae</taxon>
        <taxon>Streptophyta</taxon>
        <taxon>Embryophyta</taxon>
        <taxon>Tracheophyta</taxon>
        <taxon>Spermatophyta</taxon>
        <taxon>Magnoliopsida</taxon>
        <taxon>eudicotyledons</taxon>
        <taxon>Gunneridae</taxon>
        <taxon>Pentapetalae</taxon>
        <taxon>rosids</taxon>
        <taxon>malvids</taxon>
        <taxon>Brassicales</taxon>
        <taxon>Brassicaceae</taxon>
        <taxon>Brassiceae</taxon>
        <taxon>Brassica</taxon>
    </lineage>
</organism>
<keyword evidence="6" id="KW-0809">Transit peptide</keyword>
<dbReference type="Proteomes" id="UP000886595">
    <property type="component" value="Unassembled WGS sequence"/>
</dbReference>
<dbReference type="PANTHER" id="PTHR31403">
    <property type="entry name" value="PHOSPHOLIPASE A1-IBETA2, CHLOROPLASTIC"/>
    <property type="match status" value="1"/>
</dbReference>
<dbReference type="PANTHER" id="PTHR31403:SF51">
    <property type="entry name" value="PHOSPHOLIPASE A1-IGAMMA2, CHLOROPLASTIC"/>
    <property type="match status" value="1"/>
</dbReference>
<gene>
    <name evidence="10" type="ORF">Bca52824_045480</name>
</gene>
<feature type="domain" description="Fungal lipase-type" evidence="9">
    <location>
        <begin position="24"/>
        <end position="88"/>
    </location>
</feature>
<name>A0A8X7URJ6_BRACI</name>
<dbReference type="GO" id="GO:0008970">
    <property type="term" value="F:phospholipase A1 activity"/>
    <property type="evidence" value="ECO:0007669"/>
    <property type="project" value="UniProtKB-ARBA"/>
</dbReference>
<dbReference type="InterPro" id="IPR029058">
    <property type="entry name" value="AB_hydrolase_fold"/>
</dbReference>
<evidence type="ECO:0000256" key="3">
    <source>
        <dbReference type="ARBA" id="ARBA00022528"/>
    </source>
</evidence>
<keyword evidence="5" id="KW-0378">Hydrolase</keyword>
<accession>A0A8X7URJ6</accession>
<dbReference type="GO" id="GO:0016042">
    <property type="term" value="P:lipid catabolic process"/>
    <property type="evidence" value="ECO:0007669"/>
    <property type="project" value="UniProtKB-KW"/>
</dbReference>
<keyword evidence="3" id="KW-0150">Chloroplast</keyword>
<dbReference type="GO" id="GO:0047714">
    <property type="term" value="F:galactolipase activity"/>
    <property type="evidence" value="ECO:0007669"/>
    <property type="project" value="UniProtKB-ARBA"/>
</dbReference>
<keyword evidence="4" id="KW-0934">Plastid</keyword>
<evidence type="ECO:0000256" key="6">
    <source>
        <dbReference type="ARBA" id="ARBA00022946"/>
    </source>
</evidence>
<dbReference type="GO" id="GO:0009507">
    <property type="term" value="C:chloroplast"/>
    <property type="evidence" value="ECO:0007669"/>
    <property type="project" value="UniProtKB-SubCell"/>
</dbReference>
<protein>
    <recommendedName>
        <fullName evidence="9">Fungal lipase-type domain-containing protein</fullName>
    </recommendedName>
</protein>
<comment type="similarity">
    <text evidence="2">Belongs to the AB hydrolase superfamily. Lipase family.</text>
</comment>
<proteinExistence type="inferred from homology"/>
<reference evidence="10 11" key="1">
    <citation type="submission" date="2020-02" db="EMBL/GenBank/DDBJ databases">
        <authorList>
            <person name="Ma Q."/>
            <person name="Huang Y."/>
            <person name="Song X."/>
            <person name="Pei D."/>
        </authorList>
    </citation>
    <scope>NUCLEOTIDE SEQUENCE [LARGE SCALE GENOMIC DNA]</scope>
    <source>
        <strain evidence="10">Sxm20200214</strain>
        <tissue evidence="10">Leaf</tissue>
    </source>
</reference>
<keyword evidence="8" id="KW-0443">Lipid metabolism</keyword>
<sequence>MGYVAVSDDEEATRNRLGRRDIAIAWRGTVTQLEWIADLKDYLKPVSRNNLRFSAREQVLAEVKRLVEKYGDDEEEELSITVTGHSLGVGAEGDSGDGFDLRWAARGNVRFKERLKELGVKVMRVVNVHDVVPKSPGLFLNERAPRGDENSRGLPWCYCHVGRSWRWITRTRRSLNRPLILLMLITSRLYSISLTEYECVKDML</sequence>
<evidence type="ECO:0000256" key="7">
    <source>
        <dbReference type="ARBA" id="ARBA00022963"/>
    </source>
</evidence>
<dbReference type="OrthoDB" id="438440at2759"/>
<evidence type="ECO:0000256" key="2">
    <source>
        <dbReference type="ARBA" id="ARBA00010701"/>
    </source>
</evidence>
<keyword evidence="7" id="KW-0442">Lipid degradation</keyword>
<evidence type="ECO:0000259" key="9">
    <source>
        <dbReference type="Pfam" id="PF01764"/>
    </source>
</evidence>
<dbReference type="SUPFAM" id="SSF53474">
    <property type="entry name" value="alpha/beta-Hydrolases"/>
    <property type="match status" value="1"/>
</dbReference>
<dbReference type="EMBL" id="JAAMPC010000010">
    <property type="protein sequence ID" value="KAG2285876.1"/>
    <property type="molecule type" value="Genomic_DNA"/>
</dbReference>